<dbReference type="Pfam" id="PF02865">
    <property type="entry name" value="STAT_int"/>
    <property type="match status" value="1"/>
</dbReference>
<protein>
    <submittedName>
        <fullName evidence="15">Signal transducer and activator of transcription 5B</fullName>
    </submittedName>
</protein>
<dbReference type="GO" id="GO:0007165">
    <property type="term" value="P:signal transduction"/>
    <property type="evidence" value="ECO:0007669"/>
    <property type="project" value="InterPro"/>
</dbReference>
<evidence type="ECO:0000256" key="6">
    <source>
        <dbReference type="ARBA" id="ARBA00022999"/>
    </source>
</evidence>
<evidence type="ECO:0000259" key="14">
    <source>
        <dbReference type="PROSITE" id="PS50001"/>
    </source>
</evidence>
<keyword evidence="9" id="KW-0010">Activator</keyword>
<evidence type="ECO:0000256" key="2">
    <source>
        <dbReference type="ARBA" id="ARBA00004496"/>
    </source>
</evidence>
<evidence type="ECO:0000256" key="4">
    <source>
        <dbReference type="ARBA" id="ARBA00022490"/>
    </source>
</evidence>
<keyword evidence="16" id="KW-1185">Reference proteome</keyword>
<keyword evidence="5" id="KW-0597">Phosphoprotein</keyword>
<dbReference type="GO" id="GO:0005634">
    <property type="term" value="C:nucleus"/>
    <property type="evidence" value="ECO:0007669"/>
    <property type="project" value="UniProtKB-SubCell"/>
</dbReference>
<organism evidence="15 16">
    <name type="scientific">Orchesella cincta</name>
    <name type="common">Springtail</name>
    <name type="synonym">Podura cincta</name>
    <dbReference type="NCBI Taxonomy" id="48709"/>
    <lineage>
        <taxon>Eukaryota</taxon>
        <taxon>Metazoa</taxon>
        <taxon>Ecdysozoa</taxon>
        <taxon>Arthropoda</taxon>
        <taxon>Hexapoda</taxon>
        <taxon>Collembola</taxon>
        <taxon>Entomobryomorpha</taxon>
        <taxon>Entomobryoidea</taxon>
        <taxon>Orchesellidae</taxon>
        <taxon>Orchesellinae</taxon>
        <taxon>Orchesella</taxon>
    </lineage>
</organism>
<dbReference type="Proteomes" id="UP000094527">
    <property type="component" value="Unassembled WGS sequence"/>
</dbReference>
<evidence type="ECO:0000313" key="16">
    <source>
        <dbReference type="Proteomes" id="UP000094527"/>
    </source>
</evidence>
<dbReference type="InterPro" id="IPR036860">
    <property type="entry name" value="SH2_dom_sf"/>
</dbReference>
<evidence type="ECO:0000256" key="7">
    <source>
        <dbReference type="ARBA" id="ARBA00023015"/>
    </source>
</evidence>
<comment type="similarity">
    <text evidence="3">Belongs to the transcription factor STAT family.</text>
</comment>
<evidence type="ECO:0000256" key="13">
    <source>
        <dbReference type="SAM" id="MobiDB-lite"/>
    </source>
</evidence>
<evidence type="ECO:0000256" key="5">
    <source>
        <dbReference type="ARBA" id="ARBA00022553"/>
    </source>
</evidence>
<keyword evidence="4" id="KW-0963">Cytoplasm</keyword>
<evidence type="ECO:0000256" key="11">
    <source>
        <dbReference type="ARBA" id="ARBA00023242"/>
    </source>
</evidence>
<gene>
    <name evidence="15" type="ORF">Ocin01_12586</name>
</gene>
<dbReference type="GO" id="GO:0005737">
    <property type="term" value="C:cytoplasm"/>
    <property type="evidence" value="ECO:0007669"/>
    <property type="project" value="UniProtKB-SubCell"/>
</dbReference>
<dbReference type="SUPFAM" id="SSF55550">
    <property type="entry name" value="SH2 domain"/>
    <property type="match status" value="1"/>
</dbReference>
<comment type="subcellular location">
    <subcellularLocation>
        <location evidence="2">Cytoplasm</location>
    </subcellularLocation>
    <subcellularLocation>
        <location evidence="1">Nucleus</location>
    </subcellularLocation>
</comment>
<dbReference type="InterPro" id="IPR013799">
    <property type="entry name" value="STAT_TF_prot_interaction"/>
</dbReference>
<proteinExistence type="inferred from homology"/>
<dbReference type="InterPro" id="IPR012345">
    <property type="entry name" value="STAT_TF_DNA-bd_N"/>
</dbReference>
<dbReference type="EMBL" id="LJIJ01000862">
    <property type="protein sequence ID" value="ODM94097.1"/>
    <property type="molecule type" value="Genomic_DNA"/>
</dbReference>
<evidence type="ECO:0000256" key="3">
    <source>
        <dbReference type="ARBA" id="ARBA00005586"/>
    </source>
</evidence>
<evidence type="ECO:0000256" key="9">
    <source>
        <dbReference type="ARBA" id="ARBA00023159"/>
    </source>
</evidence>
<dbReference type="OrthoDB" id="19300at2759"/>
<evidence type="ECO:0000256" key="12">
    <source>
        <dbReference type="PROSITE-ProRule" id="PRU00191"/>
    </source>
</evidence>
<dbReference type="InterPro" id="IPR000980">
    <property type="entry name" value="SH2"/>
</dbReference>
<evidence type="ECO:0000256" key="10">
    <source>
        <dbReference type="ARBA" id="ARBA00023163"/>
    </source>
</evidence>
<dbReference type="Gene3D" id="1.10.532.10">
    <property type="entry name" value="STAT transcription factor, N-terminal domain"/>
    <property type="match status" value="1"/>
</dbReference>
<dbReference type="GO" id="GO:0003677">
    <property type="term" value="F:DNA binding"/>
    <property type="evidence" value="ECO:0007669"/>
    <property type="project" value="UniProtKB-KW"/>
</dbReference>
<dbReference type="Pfam" id="PF21354">
    <property type="entry name" value="STAT_linker"/>
    <property type="match status" value="1"/>
</dbReference>
<evidence type="ECO:0000256" key="1">
    <source>
        <dbReference type="ARBA" id="ARBA00004123"/>
    </source>
</evidence>
<dbReference type="InterPro" id="IPR013801">
    <property type="entry name" value="STAT_TF_DNA-bd"/>
</dbReference>
<feature type="domain" description="SH2" evidence="14">
    <location>
        <begin position="604"/>
        <end position="701"/>
    </location>
</feature>
<reference evidence="15 16" key="1">
    <citation type="journal article" date="2016" name="Genome Biol. Evol.">
        <title>Gene Family Evolution Reflects Adaptation to Soil Environmental Stressors in the Genome of the Collembolan Orchesella cincta.</title>
        <authorList>
            <person name="Faddeeva-Vakhrusheva A."/>
            <person name="Derks M.F."/>
            <person name="Anvar S.Y."/>
            <person name="Agamennone V."/>
            <person name="Suring W."/>
            <person name="Smit S."/>
            <person name="van Straalen N.M."/>
            <person name="Roelofs D."/>
        </authorList>
    </citation>
    <scope>NUCLEOTIDE SEQUENCE [LARGE SCALE GENOMIC DNA]</scope>
    <source>
        <tissue evidence="15">Mixed pool</tissue>
    </source>
</reference>
<dbReference type="InterPro" id="IPR048988">
    <property type="entry name" value="STAT_linker"/>
</dbReference>
<dbReference type="InterPro" id="IPR015988">
    <property type="entry name" value="STAT_TF_CC"/>
</dbReference>
<dbReference type="InterPro" id="IPR013800">
    <property type="entry name" value="STAT_TF_alpha"/>
</dbReference>
<evidence type="ECO:0000313" key="15">
    <source>
        <dbReference type="EMBL" id="ODM94097.1"/>
    </source>
</evidence>
<keyword evidence="11" id="KW-0539">Nucleus</keyword>
<dbReference type="AlphaFoldDB" id="A0A1D2MM54"/>
<dbReference type="Pfam" id="PF02864">
    <property type="entry name" value="STAT_bind"/>
    <property type="match status" value="1"/>
</dbReference>
<dbReference type="OMA" id="INCISHV"/>
<dbReference type="Gene3D" id="1.10.238.10">
    <property type="entry name" value="EF-hand"/>
    <property type="match status" value="1"/>
</dbReference>
<dbReference type="Pfam" id="PF01017">
    <property type="entry name" value="STAT_alpha"/>
    <property type="match status" value="1"/>
</dbReference>
<dbReference type="Gene3D" id="3.30.505.10">
    <property type="entry name" value="SH2 domain"/>
    <property type="match status" value="1"/>
</dbReference>
<feature type="compositionally biased region" description="Polar residues" evidence="13">
    <location>
        <begin position="742"/>
        <end position="758"/>
    </location>
</feature>
<accession>A0A1D2MM54</accession>
<dbReference type="STRING" id="48709.A0A1D2MM54"/>
<evidence type="ECO:0000256" key="8">
    <source>
        <dbReference type="ARBA" id="ARBA00023125"/>
    </source>
</evidence>
<name>A0A1D2MM54_ORCCI</name>
<dbReference type="InterPro" id="IPR001217">
    <property type="entry name" value="STAT"/>
</dbReference>
<feature type="region of interest" description="Disordered" evidence="13">
    <location>
        <begin position="735"/>
        <end position="760"/>
    </location>
</feature>
<sequence length="826" mass="95505">MNDWQVIKKNGWLPAVANCYLPEFPMEARSLLADWLWQEDNRRVLSMEEGSLTMDQQYQCIYGFLQNMMIKFKQGIDELPTPKHDEALYSYKNSLNIIYSQMERLFAADNLQLFRSIQESLKNEKHRLIELNLQNVDSKPGSQMMQDIPRKPCEILNETVIKNIENARQICASIEHTNRSSNSRWNDFQTNLPFRLQQMHAGPNGVNNEAQINRERNQLHLEIQVAAQKCLASKVQSLSRILDELEAQILPELEDFKDQQRFVAMGKIPEHNLLFIQNWFEGTYKCLCDLEKCLPDFACLCQNFNFDIQTVQSTLAKVSYLRNKMIISCLVVDTQPHQIIRKATKFGPVRLRVLLSTSSLIIDEKAIVASLIDEGQASALHSNPEHVPEKSGDLKFGKGYPRVINNVVEFKDLRVSEIKRKVKRGEKSVVEEKFCIYFKLSVNMQGHSFTAWTTSLPLTVTSHPNQEGEAWGTILWDNGFSMRGRKPFKVPEEVPWSALIEVIDLRFMSLTDDRRGLTADNKRYLKSKIFRNEIPANGMVNWKLFCKDAFIEITKEFGYDEPCNEDQPKKKSITFWEWVFSTLKLLSWCPEDPKLADQSLRRLWSQNKIVGHISEAEMIEMLRVPNKLRPGTFVLRFSEKRPESIGVYYYNHRTQNAKESPLVKLKPYTIKELKQTPLQDRIIKNPLISYLYPEEDKHKAFTRTSSKDHKTIDGYVDVGTQEYFSSSMLERYKPGLPLPDFNTPSPSSHTFSYQSQALSPGRSDYDISNPHWHSSSASIENSPINVVAVSSNASALDEFYEQDLPELMDMHAMDMNEVVQNWMQGM</sequence>
<keyword evidence="6 12" id="KW-0727">SH2 domain</keyword>
<keyword evidence="7" id="KW-0805">Transcription regulation</keyword>
<dbReference type="SUPFAM" id="SSF47655">
    <property type="entry name" value="STAT"/>
    <property type="match status" value="1"/>
</dbReference>
<keyword evidence="10" id="KW-0804">Transcription</keyword>
<dbReference type="InterPro" id="IPR008967">
    <property type="entry name" value="p53-like_TF_DNA-bd_sf"/>
</dbReference>
<dbReference type="Gene3D" id="1.20.1050.20">
    <property type="entry name" value="STAT transcription factor, all-alpha domain"/>
    <property type="match status" value="1"/>
</dbReference>
<dbReference type="PROSITE" id="PS50001">
    <property type="entry name" value="SH2"/>
    <property type="match status" value="1"/>
</dbReference>
<dbReference type="PANTHER" id="PTHR11801">
    <property type="entry name" value="SIGNAL TRANSDUCER AND ACTIVATOR OF TRANSCRIPTION"/>
    <property type="match status" value="1"/>
</dbReference>
<comment type="caution">
    <text evidence="15">The sequence shown here is derived from an EMBL/GenBank/DDBJ whole genome shotgun (WGS) entry which is preliminary data.</text>
</comment>
<keyword evidence="8" id="KW-0238">DNA-binding</keyword>
<dbReference type="InterPro" id="IPR036535">
    <property type="entry name" value="STAT_N_sf"/>
</dbReference>
<dbReference type="GO" id="GO:0006357">
    <property type="term" value="P:regulation of transcription by RNA polymerase II"/>
    <property type="evidence" value="ECO:0007669"/>
    <property type="project" value="UniProtKB-ARBA"/>
</dbReference>
<dbReference type="GO" id="GO:0003700">
    <property type="term" value="F:DNA-binding transcription factor activity"/>
    <property type="evidence" value="ECO:0007669"/>
    <property type="project" value="InterPro"/>
</dbReference>
<dbReference type="SUPFAM" id="SSF49417">
    <property type="entry name" value="p53-like transcription factors"/>
    <property type="match status" value="1"/>
</dbReference>
<dbReference type="CDD" id="cd14801">
    <property type="entry name" value="STAT_DBD"/>
    <property type="match status" value="1"/>
</dbReference>
<dbReference type="Gene3D" id="2.60.40.630">
    <property type="entry name" value="STAT transcription factor, DNA-binding domain"/>
    <property type="match status" value="1"/>
</dbReference>